<evidence type="ECO:0000256" key="3">
    <source>
        <dbReference type="ARBA" id="ARBA00023082"/>
    </source>
</evidence>
<dbReference type="PANTHER" id="PTHR43133">
    <property type="entry name" value="RNA POLYMERASE ECF-TYPE SIGMA FACTO"/>
    <property type="match status" value="1"/>
</dbReference>
<dbReference type="InterPro" id="IPR013249">
    <property type="entry name" value="RNA_pol_sigma70_r4_t2"/>
</dbReference>
<dbReference type="NCBIfam" id="TIGR02985">
    <property type="entry name" value="Sig70_bacteroi1"/>
    <property type="match status" value="1"/>
</dbReference>
<accession>A0ABZ2Z9Y2</accession>
<evidence type="ECO:0000259" key="6">
    <source>
        <dbReference type="Pfam" id="PF08281"/>
    </source>
</evidence>
<dbReference type="InterPro" id="IPR013325">
    <property type="entry name" value="RNA_pol_sigma_r2"/>
</dbReference>
<dbReference type="EMBL" id="CP150096">
    <property type="protein sequence ID" value="WZN49065.1"/>
    <property type="molecule type" value="Genomic_DNA"/>
</dbReference>
<gene>
    <name evidence="7" type="ORF">WJU22_12880</name>
</gene>
<dbReference type="SUPFAM" id="SSF88946">
    <property type="entry name" value="Sigma2 domain of RNA polymerase sigma factors"/>
    <property type="match status" value="1"/>
</dbReference>
<keyword evidence="2" id="KW-0805">Transcription regulation</keyword>
<sequence length="187" mass="22255">MDQPISGENTAFEELFRQHFVSLCTIAYYVVDDKDAARDIVQDFFLGFWSKRQQIKLTHDFKHYATKAVRYASINYLKKTGRVKLEELEVMDGLAMQFTTEDKEVRETRYRALWEALNRMPEQRRRIFLMSNQEKIKYKDIAEQMGISINTVKTHIRLALLFLREECKWMVKPVSLLLCCLQLNLLF</sequence>
<feature type="domain" description="RNA polymerase sigma factor 70 region 4 type 2" evidence="6">
    <location>
        <begin position="111"/>
        <end position="162"/>
    </location>
</feature>
<reference evidence="7 8" key="1">
    <citation type="submission" date="2024-03" db="EMBL/GenBank/DDBJ databases">
        <title>Chitinophaga caseinilytica sp. nov., a casein hydrolysing bacterium isolated from forest soil.</title>
        <authorList>
            <person name="Lee D.S."/>
            <person name="Han D.M."/>
            <person name="Baek J.H."/>
            <person name="Choi D.G."/>
            <person name="Jeon J.H."/>
            <person name="Jeon C.O."/>
        </authorList>
    </citation>
    <scope>NUCLEOTIDE SEQUENCE [LARGE SCALE GENOMIC DNA]</scope>
    <source>
        <strain evidence="7 8">KACC 19118</strain>
    </source>
</reference>
<keyword evidence="8" id="KW-1185">Reference proteome</keyword>
<protein>
    <submittedName>
        <fullName evidence="7">RNA polymerase sigma-70 factor</fullName>
    </submittedName>
</protein>
<evidence type="ECO:0000259" key="5">
    <source>
        <dbReference type="Pfam" id="PF04542"/>
    </source>
</evidence>
<keyword evidence="3" id="KW-0731">Sigma factor</keyword>
<feature type="domain" description="RNA polymerase sigma-70 region 2" evidence="5">
    <location>
        <begin position="15"/>
        <end position="82"/>
    </location>
</feature>
<evidence type="ECO:0000313" key="7">
    <source>
        <dbReference type="EMBL" id="WZN49065.1"/>
    </source>
</evidence>
<dbReference type="InterPro" id="IPR007627">
    <property type="entry name" value="RNA_pol_sigma70_r2"/>
</dbReference>
<evidence type="ECO:0000256" key="4">
    <source>
        <dbReference type="ARBA" id="ARBA00023163"/>
    </source>
</evidence>
<dbReference type="Pfam" id="PF08281">
    <property type="entry name" value="Sigma70_r4_2"/>
    <property type="match status" value="1"/>
</dbReference>
<dbReference type="PANTHER" id="PTHR43133:SF46">
    <property type="entry name" value="RNA POLYMERASE SIGMA-70 FACTOR ECF SUBFAMILY"/>
    <property type="match status" value="1"/>
</dbReference>
<evidence type="ECO:0000256" key="1">
    <source>
        <dbReference type="ARBA" id="ARBA00010641"/>
    </source>
</evidence>
<dbReference type="RefSeq" id="WP_341843640.1">
    <property type="nucleotide sequence ID" value="NZ_CP149792.1"/>
</dbReference>
<dbReference type="InterPro" id="IPR036388">
    <property type="entry name" value="WH-like_DNA-bd_sf"/>
</dbReference>
<evidence type="ECO:0000313" key="8">
    <source>
        <dbReference type="Proteomes" id="UP001449657"/>
    </source>
</evidence>
<comment type="similarity">
    <text evidence="1">Belongs to the sigma-70 factor family. ECF subfamily.</text>
</comment>
<dbReference type="Pfam" id="PF04542">
    <property type="entry name" value="Sigma70_r2"/>
    <property type="match status" value="1"/>
</dbReference>
<organism evidence="7 8">
    <name type="scientific">Chitinophaga caseinilytica</name>
    <dbReference type="NCBI Taxonomy" id="2267521"/>
    <lineage>
        <taxon>Bacteria</taxon>
        <taxon>Pseudomonadati</taxon>
        <taxon>Bacteroidota</taxon>
        <taxon>Chitinophagia</taxon>
        <taxon>Chitinophagales</taxon>
        <taxon>Chitinophagaceae</taxon>
        <taxon>Chitinophaga</taxon>
    </lineage>
</organism>
<dbReference type="SUPFAM" id="SSF88659">
    <property type="entry name" value="Sigma3 and sigma4 domains of RNA polymerase sigma factors"/>
    <property type="match status" value="1"/>
</dbReference>
<dbReference type="Gene3D" id="1.10.1740.10">
    <property type="match status" value="1"/>
</dbReference>
<dbReference type="Proteomes" id="UP001449657">
    <property type="component" value="Chromosome"/>
</dbReference>
<keyword evidence="4" id="KW-0804">Transcription</keyword>
<dbReference type="InterPro" id="IPR039425">
    <property type="entry name" value="RNA_pol_sigma-70-like"/>
</dbReference>
<dbReference type="InterPro" id="IPR014327">
    <property type="entry name" value="RNA_pol_sigma70_bacteroid"/>
</dbReference>
<proteinExistence type="inferred from homology"/>
<dbReference type="InterPro" id="IPR013324">
    <property type="entry name" value="RNA_pol_sigma_r3/r4-like"/>
</dbReference>
<dbReference type="NCBIfam" id="TIGR02937">
    <property type="entry name" value="sigma70-ECF"/>
    <property type="match status" value="1"/>
</dbReference>
<dbReference type="InterPro" id="IPR014284">
    <property type="entry name" value="RNA_pol_sigma-70_dom"/>
</dbReference>
<evidence type="ECO:0000256" key="2">
    <source>
        <dbReference type="ARBA" id="ARBA00023015"/>
    </source>
</evidence>
<dbReference type="Gene3D" id="1.10.10.10">
    <property type="entry name" value="Winged helix-like DNA-binding domain superfamily/Winged helix DNA-binding domain"/>
    <property type="match status" value="1"/>
</dbReference>
<name>A0ABZ2Z9Y2_9BACT</name>